<reference evidence="4" key="1">
    <citation type="journal article" date="2014" name="Int. J. Syst. Evol. Microbiol.">
        <title>Complete genome sequence of Corynebacterium casei LMG S-19264T (=DSM 44701T), isolated from a smear-ripened cheese.</title>
        <authorList>
            <consortium name="US DOE Joint Genome Institute (JGI-PGF)"/>
            <person name="Walter F."/>
            <person name="Albersmeier A."/>
            <person name="Kalinowski J."/>
            <person name="Ruckert C."/>
        </authorList>
    </citation>
    <scope>NUCLEOTIDE SEQUENCE</scope>
    <source>
        <strain evidence="4">JCM 17251</strain>
    </source>
</reference>
<feature type="binding site" evidence="3">
    <location>
        <position position="153"/>
    </location>
    <ligand>
        <name>a divalent metal cation</name>
        <dbReference type="ChEBI" id="CHEBI:60240"/>
        <label>2</label>
    </ligand>
</feature>
<reference evidence="4" key="2">
    <citation type="submission" date="2020-09" db="EMBL/GenBank/DDBJ databases">
        <authorList>
            <person name="Sun Q."/>
            <person name="Ohkuma M."/>
        </authorList>
    </citation>
    <scope>NUCLEOTIDE SEQUENCE</scope>
    <source>
        <strain evidence="4">JCM 17251</strain>
    </source>
</reference>
<dbReference type="SUPFAM" id="SSF51556">
    <property type="entry name" value="Metallo-dependent hydrolases"/>
    <property type="match status" value="1"/>
</dbReference>
<dbReference type="Gene3D" id="3.20.20.140">
    <property type="entry name" value="Metal-dependent hydrolases"/>
    <property type="match status" value="1"/>
</dbReference>
<organism evidence="4 5">
    <name type="scientific">Oceanobacillus indicireducens</name>
    <dbReference type="NCBI Taxonomy" id="1004261"/>
    <lineage>
        <taxon>Bacteria</taxon>
        <taxon>Bacillati</taxon>
        <taxon>Bacillota</taxon>
        <taxon>Bacilli</taxon>
        <taxon>Bacillales</taxon>
        <taxon>Bacillaceae</taxon>
        <taxon>Oceanobacillus</taxon>
    </lineage>
</organism>
<keyword evidence="2 4" id="KW-0378">Hydrolase</keyword>
<gene>
    <name evidence="4" type="primary">tatD</name>
    <name evidence="4" type="ORF">GCM10007971_19550</name>
</gene>
<dbReference type="InterPro" id="IPR015991">
    <property type="entry name" value="TatD/YcfH-like"/>
</dbReference>
<dbReference type="GO" id="GO:0016788">
    <property type="term" value="F:hydrolase activity, acting on ester bonds"/>
    <property type="evidence" value="ECO:0007669"/>
    <property type="project" value="InterPro"/>
</dbReference>
<dbReference type="AlphaFoldDB" id="A0A917XYF2"/>
<dbReference type="PROSITE" id="PS01091">
    <property type="entry name" value="TATD_3"/>
    <property type="match status" value="1"/>
</dbReference>
<dbReference type="NCBIfam" id="TIGR00010">
    <property type="entry name" value="YchF/TatD family DNA exonuclease"/>
    <property type="match status" value="1"/>
</dbReference>
<evidence type="ECO:0000313" key="5">
    <source>
        <dbReference type="Proteomes" id="UP000624041"/>
    </source>
</evidence>
<dbReference type="RefSeq" id="WP_188857000.1">
    <property type="nucleotide sequence ID" value="NZ_BMOS01000011.1"/>
</dbReference>
<dbReference type="PROSITE" id="PS01137">
    <property type="entry name" value="TATD_1"/>
    <property type="match status" value="1"/>
</dbReference>
<feature type="binding site" evidence="3">
    <location>
        <position position="203"/>
    </location>
    <ligand>
        <name>a divalent metal cation</name>
        <dbReference type="ChEBI" id="CHEBI:60240"/>
        <label>1</label>
    </ligand>
</feature>
<comment type="caution">
    <text evidence="4">The sequence shown here is derived from an EMBL/GenBank/DDBJ whole genome shotgun (WGS) entry which is preliminary data.</text>
</comment>
<protein>
    <submittedName>
        <fullName evidence="4">Hydrolase TatD</fullName>
    </submittedName>
</protein>
<dbReference type="CDD" id="cd01310">
    <property type="entry name" value="TatD_DNAse"/>
    <property type="match status" value="1"/>
</dbReference>
<evidence type="ECO:0000256" key="1">
    <source>
        <dbReference type="ARBA" id="ARBA00022723"/>
    </source>
</evidence>
<dbReference type="InterPro" id="IPR018228">
    <property type="entry name" value="DNase_TatD-rel_CS"/>
</dbReference>
<dbReference type="InterPro" id="IPR032466">
    <property type="entry name" value="Metal_Hydrolase"/>
</dbReference>
<dbReference type="PANTHER" id="PTHR46124">
    <property type="entry name" value="D-AMINOACYL-TRNA DEACYLASE"/>
    <property type="match status" value="1"/>
</dbReference>
<feature type="binding site" evidence="3">
    <location>
        <position position="128"/>
    </location>
    <ligand>
        <name>a divalent metal cation</name>
        <dbReference type="ChEBI" id="CHEBI:60240"/>
        <label>2</label>
    </ligand>
</feature>
<evidence type="ECO:0000313" key="4">
    <source>
        <dbReference type="EMBL" id="GGN57997.1"/>
    </source>
</evidence>
<feature type="binding site" evidence="3">
    <location>
        <position position="6"/>
    </location>
    <ligand>
        <name>a divalent metal cation</name>
        <dbReference type="ChEBI" id="CHEBI:60240"/>
        <label>1</label>
    </ligand>
</feature>
<dbReference type="GO" id="GO:0005829">
    <property type="term" value="C:cytosol"/>
    <property type="evidence" value="ECO:0007669"/>
    <property type="project" value="TreeGrafter"/>
</dbReference>
<dbReference type="PROSITE" id="PS01090">
    <property type="entry name" value="TATD_2"/>
    <property type="match status" value="1"/>
</dbReference>
<dbReference type="Proteomes" id="UP000624041">
    <property type="component" value="Unassembled WGS sequence"/>
</dbReference>
<keyword evidence="5" id="KW-1185">Reference proteome</keyword>
<accession>A0A917XYF2</accession>
<dbReference type="InterPro" id="IPR001130">
    <property type="entry name" value="TatD-like"/>
</dbReference>
<dbReference type="GO" id="GO:0004536">
    <property type="term" value="F:DNA nuclease activity"/>
    <property type="evidence" value="ECO:0007669"/>
    <property type="project" value="InterPro"/>
</dbReference>
<dbReference type="EMBL" id="BMOS01000011">
    <property type="protein sequence ID" value="GGN57997.1"/>
    <property type="molecule type" value="Genomic_DNA"/>
</dbReference>
<dbReference type="FunFam" id="3.20.20.140:FF:000005">
    <property type="entry name" value="TatD family hydrolase"/>
    <property type="match status" value="1"/>
</dbReference>
<feature type="binding site" evidence="3">
    <location>
        <position position="8"/>
    </location>
    <ligand>
        <name>a divalent metal cation</name>
        <dbReference type="ChEBI" id="CHEBI:60240"/>
        <label>1</label>
    </ligand>
</feature>
<dbReference type="GO" id="GO:0046872">
    <property type="term" value="F:metal ion binding"/>
    <property type="evidence" value="ECO:0007669"/>
    <property type="project" value="UniProtKB-KW"/>
</dbReference>
<keyword evidence="1 3" id="KW-0479">Metal-binding</keyword>
<dbReference type="PIRSF" id="PIRSF005902">
    <property type="entry name" value="DNase_TatD"/>
    <property type="match status" value="1"/>
</dbReference>
<sequence length="257" mass="29396">MLFDTHVHLNAWQFKEDREETIQRAFDAGVTHMTVVGFDHETIPLAIEIAEQYETIYAAIGWHPVDAIDMTDKELTWIEELSEHPKVVAIGEMGLDYHWDKSPKDVQAEVFRKQIRLAKKLDMPIIIHNREATEDIIQILEEEKAHTVGGIMHCYNDSVQYVERCLDMNFYISLGGPVTFKNAPLPKEVAKEVPLDRLLIETDAPYLAPHPNRGKRNEPAYVKLVAEKIAELRGITLEEVAEATTKNAIHVYNIESK</sequence>
<name>A0A917XYF2_9BACI</name>
<dbReference type="PANTHER" id="PTHR46124:SF2">
    <property type="entry name" value="D-AMINOACYL-TRNA DEACYLASE"/>
    <property type="match status" value="1"/>
</dbReference>
<feature type="binding site" evidence="3">
    <location>
        <position position="92"/>
    </location>
    <ligand>
        <name>a divalent metal cation</name>
        <dbReference type="ChEBI" id="CHEBI:60240"/>
        <label>1</label>
    </ligand>
</feature>
<evidence type="ECO:0000256" key="3">
    <source>
        <dbReference type="PIRSR" id="PIRSR005902-1"/>
    </source>
</evidence>
<evidence type="ECO:0000256" key="2">
    <source>
        <dbReference type="ARBA" id="ARBA00022801"/>
    </source>
</evidence>
<proteinExistence type="predicted"/>
<dbReference type="Pfam" id="PF01026">
    <property type="entry name" value="TatD_DNase"/>
    <property type="match status" value="1"/>
</dbReference>